<reference evidence="1 2" key="1">
    <citation type="submission" date="2015-12" db="EMBL/GenBank/DDBJ databases">
        <title>Diversity of Burkholderia near neighbor genomes.</title>
        <authorList>
            <person name="Sahl J."/>
            <person name="Wagner D."/>
            <person name="Keim P."/>
        </authorList>
    </citation>
    <scope>NUCLEOTIDE SEQUENCE [LARGE SCALE GENOMIC DNA]</scope>
    <source>
        <strain evidence="1 2">BDU8</strain>
    </source>
</reference>
<evidence type="ECO:0000313" key="1">
    <source>
        <dbReference type="EMBL" id="AOJ09644.1"/>
    </source>
</evidence>
<proteinExistence type="predicted"/>
<accession>A0A1B4G159</accession>
<dbReference type="AlphaFoldDB" id="A0A1B4G159"/>
<sequence>MTLYVDAVGRPDERLVEHEVVRTARDTAAAMSRLTEHVASVNDPQIYTSALHELADVARAMFKLDREITMLGDRMRAV</sequence>
<evidence type="ECO:0000313" key="2">
    <source>
        <dbReference type="Proteomes" id="UP000067711"/>
    </source>
</evidence>
<dbReference type="RefSeq" id="WP_066491629.1">
    <property type="nucleotide sequence ID" value="NZ_CP013389.1"/>
</dbReference>
<organism evidence="1 2">
    <name type="scientific">Burkholderia mayonis</name>
    <dbReference type="NCBI Taxonomy" id="1385591"/>
    <lineage>
        <taxon>Bacteria</taxon>
        <taxon>Pseudomonadati</taxon>
        <taxon>Pseudomonadota</taxon>
        <taxon>Betaproteobacteria</taxon>
        <taxon>Burkholderiales</taxon>
        <taxon>Burkholderiaceae</taxon>
        <taxon>Burkholderia</taxon>
        <taxon>pseudomallei group</taxon>
    </lineage>
</organism>
<dbReference type="Proteomes" id="UP000067711">
    <property type="component" value="Chromosome 1"/>
</dbReference>
<protein>
    <submittedName>
        <fullName evidence="1">Uncharacterized protein</fullName>
    </submittedName>
</protein>
<name>A0A1B4G159_9BURK</name>
<dbReference type="EMBL" id="CP013389">
    <property type="protein sequence ID" value="AOJ09644.1"/>
    <property type="molecule type" value="Genomic_DNA"/>
</dbReference>
<gene>
    <name evidence="1" type="ORF">WS71_20240</name>
</gene>